<evidence type="ECO:0000256" key="2">
    <source>
        <dbReference type="ARBA" id="ARBA00022525"/>
    </source>
</evidence>
<dbReference type="KEGG" id="hyf:DTO96_100729"/>
<feature type="domain" description="Haemolysin-type calcium binding-related" evidence="4">
    <location>
        <begin position="627"/>
        <end position="660"/>
    </location>
</feature>
<proteinExistence type="predicted"/>
<comment type="subcellular location">
    <subcellularLocation>
        <location evidence="1">Secreted</location>
    </subcellularLocation>
</comment>
<accession>A0A345D9H4</accession>
<protein>
    <submittedName>
        <fullName evidence="5">Bifunctional hemolysin/adenylate cyclase</fullName>
    </submittedName>
</protein>
<evidence type="ECO:0000313" key="6">
    <source>
        <dbReference type="Proteomes" id="UP000252182"/>
    </source>
</evidence>
<gene>
    <name evidence="5" type="primary">cya_5</name>
    <name evidence="5" type="ORF">DTO96_100729</name>
</gene>
<dbReference type="EMBL" id="CP031124">
    <property type="protein sequence ID" value="AXF85012.1"/>
    <property type="molecule type" value="Genomic_DNA"/>
</dbReference>
<evidence type="ECO:0000256" key="3">
    <source>
        <dbReference type="ARBA" id="ARBA00022837"/>
    </source>
</evidence>
<dbReference type="Proteomes" id="UP000252182">
    <property type="component" value="Chromosome"/>
</dbReference>
<evidence type="ECO:0000259" key="4">
    <source>
        <dbReference type="Pfam" id="PF06594"/>
    </source>
</evidence>
<dbReference type="SUPFAM" id="SSF51120">
    <property type="entry name" value="beta-Roll"/>
    <property type="match status" value="2"/>
</dbReference>
<dbReference type="InterPro" id="IPR011049">
    <property type="entry name" value="Serralysin-like_metalloprot_C"/>
</dbReference>
<dbReference type="GO" id="GO:0005576">
    <property type="term" value="C:extracellular region"/>
    <property type="evidence" value="ECO:0007669"/>
    <property type="project" value="UniProtKB-SubCell"/>
</dbReference>
<name>A0A345D9H4_9BURK</name>
<dbReference type="InterPro" id="IPR010566">
    <property type="entry name" value="Haemolys_ca-bd"/>
</dbReference>
<dbReference type="Gene3D" id="2.150.10.10">
    <property type="entry name" value="Serralysin-like metalloprotease, C-terminal"/>
    <property type="match status" value="2"/>
</dbReference>
<sequence length="705" mass="74084">MATINTQLQAILDGFATQTGGTSSVLYQNMLATINASTVLLDRLNTAASTGTLTKMTLATSSSAYMYSNGSAITVSSQILSSGSFYLGRFVFLMSHEISHCETASSRTAQESTWLTSTKNFISSSLGSPNITNYLSDYINIYLRDEGRANVLGFNGLLDYTLSTNGGQPLTDEQRILMTSAATGGTYLATQFIDPATGALKSGYTFDALGYVVLDTASITTSTSFYSNLSPSDAGTLNEKYAHHYASYGLQRIASVAGGKTLTLDYNALSLGINSTVLGQSLSIEEINDILVRDHLRPQASPQFTSLTLIDPLGKYKSEFTASTFGGVMVKTTTGIGDAITHTATKDYMSTTYNGAQKEIVAQVVVLDKNNSTTETNYLKTVFDTTDLANNSLILSQTQSSTTAAGIITTLIDANGDGIFETTRVGVDADRNGVEDVTLFTGTSGKNTLSGAATDDTLNGLAGNDTLYGYAGNDTLDGGSGSDSMVGGVGDDLYVVDNSQDRVTELTSQGTDTVNSSISYTLGSYVENLTLLGSAAINGVGNALNNQLQGNAAINTLSGAAGADTLFGGLGADILTGGTGNDSYLFARNDGADQLTDTDSTTGNSDLLWFNSGVDNTQLWFRRVSQDLEVSVIGTTDKVTVKNWYNGTSNQVEQIKSSNGKLLLSTQVDALVSAMSVFSPPASGQLVLSDAYLNELSGVIAANWQ</sequence>
<dbReference type="GO" id="GO:0005509">
    <property type="term" value="F:calcium ion binding"/>
    <property type="evidence" value="ECO:0007669"/>
    <property type="project" value="InterPro"/>
</dbReference>
<evidence type="ECO:0000256" key="1">
    <source>
        <dbReference type="ARBA" id="ARBA00004613"/>
    </source>
</evidence>
<dbReference type="InterPro" id="IPR018511">
    <property type="entry name" value="Hemolysin-typ_Ca-bd_CS"/>
</dbReference>
<keyword evidence="2" id="KW-0964">Secreted</keyword>
<dbReference type="Pfam" id="PF06594">
    <property type="entry name" value="HCBP_related"/>
    <property type="match status" value="1"/>
</dbReference>
<dbReference type="PANTHER" id="PTHR38340:SF1">
    <property type="entry name" value="S-LAYER PROTEIN"/>
    <property type="match status" value="1"/>
</dbReference>
<reference evidence="6" key="1">
    <citation type="submission" date="2018-07" db="EMBL/GenBank/DDBJ databases">
        <authorList>
            <person name="Kim H."/>
        </authorList>
    </citation>
    <scope>NUCLEOTIDE SEQUENCE [LARGE SCALE GENOMIC DNA]</scope>
    <source>
        <strain evidence="6">F02</strain>
    </source>
</reference>
<dbReference type="PANTHER" id="PTHR38340">
    <property type="entry name" value="S-LAYER PROTEIN"/>
    <property type="match status" value="1"/>
</dbReference>
<organism evidence="5 6">
    <name type="scientific">Ephemeroptericola cinctiostellae</name>
    <dbReference type="NCBI Taxonomy" id="2268024"/>
    <lineage>
        <taxon>Bacteria</taxon>
        <taxon>Pseudomonadati</taxon>
        <taxon>Pseudomonadota</taxon>
        <taxon>Betaproteobacteria</taxon>
        <taxon>Burkholderiales</taxon>
        <taxon>Burkholderiaceae</taxon>
        <taxon>Ephemeroptericola</taxon>
    </lineage>
</organism>
<dbReference type="AlphaFoldDB" id="A0A345D9H4"/>
<keyword evidence="3" id="KW-0106">Calcium</keyword>
<dbReference type="InterPro" id="IPR050557">
    <property type="entry name" value="RTX_toxin/Mannuronan_C5-epim"/>
</dbReference>
<dbReference type="InterPro" id="IPR001343">
    <property type="entry name" value="Hemolysn_Ca-bd"/>
</dbReference>
<dbReference type="PROSITE" id="PS00330">
    <property type="entry name" value="HEMOLYSIN_CALCIUM"/>
    <property type="match status" value="2"/>
</dbReference>
<keyword evidence="6" id="KW-1185">Reference proteome</keyword>
<dbReference type="Pfam" id="PF00353">
    <property type="entry name" value="HemolysinCabind"/>
    <property type="match status" value="2"/>
</dbReference>
<dbReference type="PRINTS" id="PR00313">
    <property type="entry name" value="CABNDNGRPT"/>
</dbReference>
<dbReference type="RefSeq" id="WP_192879014.1">
    <property type="nucleotide sequence ID" value="NZ_CP031124.1"/>
</dbReference>
<evidence type="ECO:0000313" key="5">
    <source>
        <dbReference type="EMBL" id="AXF85012.1"/>
    </source>
</evidence>